<dbReference type="InterPro" id="IPR014030">
    <property type="entry name" value="Ketoacyl_synth_N"/>
</dbReference>
<evidence type="ECO:0000256" key="10">
    <source>
        <dbReference type="ARBA" id="ARBA00023315"/>
    </source>
</evidence>
<keyword evidence="5 14" id="KW-0444">Lipid biosynthesis</keyword>
<dbReference type="GO" id="GO:0005829">
    <property type="term" value="C:cytosol"/>
    <property type="evidence" value="ECO:0007669"/>
    <property type="project" value="TreeGrafter"/>
</dbReference>
<evidence type="ECO:0000256" key="3">
    <source>
        <dbReference type="ARBA" id="ARBA00012356"/>
    </source>
</evidence>
<dbReference type="SMART" id="SM00825">
    <property type="entry name" value="PKS_KS"/>
    <property type="match status" value="1"/>
</dbReference>
<evidence type="ECO:0000256" key="13">
    <source>
        <dbReference type="ARBA" id="ARBA00047659"/>
    </source>
</evidence>
<dbReference type="AlphaFoldDB" id="A0A852ZWX7"/>
<evidence type="ECO:0000256" key="12">
    <source>
        <dbReference type="ARBA" id="ARBA00047318"/>
    </source>
</evidence>
<keyword evidence="8" id="KW-0443">Lipid metabolism</keyword>
<keyword evidence="7" id="KW-0276">Fatty acid metabolism</keyword>
<evidence type="ECO:0000256" key="16">
    <source>
        <dbReference type="RuleBase" id="RU003694"/>
    </source>
</evidence>
<comment type="catalytic activity">
    <reaction evidence="12 14">
        <text>(9Z)-hexadecenoyl-[ACP] + malonyl-[ACP] + H(+) = 3-oxo-(11Z)-octadecenoyl-[ACP] + holo-[ACP] + CO2</text>
        <dbReference type="Rhea" id="RHEA:55040"/>
        <dbReference type="Rhea" id="RHEA-COMP:9623"/>
        <dbReference type="Rhea" id="RHEA-COMP:9685"/>
        <dbReference type="Rhea" id="RHEA-COMP:10800"/>
        <dbReference type="Rhea" id="RHEA-COMP:14074"/>
        <dbReference type="ChEBI" id="CHEBI:15378"/>
        <dbReference type="ChEBI" id="CHEBI:16526"/>
        <dbReference type="ChEBI" id="CHEBI:64479"/>
        <dbReference type="ChEBI" id="CHEBI:78449"/>
        <dbReference type="ChEBI" id="CHEBI:83989"/>
        <dbReference type="ChEBI" id="CHEBI:138538"/>
        <dbReference type="EC" id="2.3.1.179"/>
    </reaction>
</comment>
<gene>
    <name evidence="18" type="ORF">FHU37_003652</name>
</gene>
<dbReference type="InterPro" id="IPR018201">
    <property type="entry name" value="Ketoacyl_synth_AS"/>
</dbReference>
<comment type="function">
    <text evidence="11 14">Involved in the type II fatty acid elongation cycle. Catalyzes the elongation of a wide range of acyl-ACP by the addition of two carbons from malonyl-ACP to an acyl acceptor. Can efficiently catalyze the conversion of palmitoleoyl-ACP (cis-hexadec-9-enoyl-ACP) to cis-vaccenoyl-ACP (cis-octadec-11-enoyl-ACP), an essential step in the thermal regulation of fatty acid composition.</text>
</comment>
<keyword evidence="9 14" id="KW-0275">Fatty acid biosynthesis</keyword>
<comment type="similarity">
    <text evidence="2 14 16">Belongs to the thiolase-like superfamily. Beta-ketoacyl-ACP synthases family.</text>
</comment>
<evidence type="ECO:0000259" key="17">
    <source>
        <dbReference type="PROSITE" id="PS52004"/>
    </source>
</evidence>
<reference evidence="18 19" key="1">
    <citation type="submission" date="2020-07" db="EMBL/GenBank/DDBJ databases">
        <title>Sequencing the genomes of 1000 actinobacteria strains.</title>
        <authorList>
            <person name="Klenk H.-P."/>
        </authorList>
    </citation>
    <scope>NUCLEOTIDE SEQUENCE [LARGE SCALE GENOMIC DNA]</scope>
    <source>
        <strain evidence="18 19">DSM 42178</strain>
    </source>
</reference>
<evidence type="ECO:0000313" key="19">
    <source>
        <dbReference type="Proteomes" id="UP000567795"/>
    </source>
</evidence>
<evidence type="ECO:0000256" key="4">
    <source>
        <dbReference type="ARBA" id="ARBA00014657"/>
    </source>
</evidence>
<dbReference type="GO" id="GO:0006633">
    <property type="term" value="P:fatty acid biosynthetic process"/>
    <property type="evidence" value="ECO:0007669"/>
    <property type="project" value="UniProtKB-UniRule"/>
</dbReference>
<evidence type="ECO:0000256" key="15">
    <source>
        <dbReference type="PIRSR" id="PIRSR000447-1"/>
    </source>
</evidence>
<dbReference type="UniPathway" id="UPA00094"/>
<dbReference type="PROSITE" id="PS52004">
    <property type="entry name" value="KS3_2"/>
    <property type="match status" value="1"/>
</dbReference>
<keyword evidence="10 14" id="KW-0012">Acyltransferase</keyword>
<comment type="pathway">
    <text evidence="1 14">Lipid metabolism; fatty acid biosynthesis.</text>
</comment>
<evidence type="ECO:0000256" key="11">
    <source>
        <dbReference type="ARBA" id="ARBA00024006"/>
    </source>
</evidence>
<feature type="active site" description="For beta-ketoacyl synthase activity" evidence="15">
    <location>
        <position position="180"/>
    </location>
</feature>
<dbReference type="PANTHER" id="PTHR11712">
    <property type="entry name" value="POLYKETIDE SYNTHASE-RELATED"/>
    <property type="match status" value="1"/>
</dbReference>
<dbReference type="PANTHER" id="PTHR11712:SF336">
    <property type="entry name" value="3-OXOACYL-[ACYL-CARRIER-PROTEIN] SYNTHASE, MITOCHONDRIAL"/>
    <property type="match status" value="1"/>
</dbReference>
<evidence type="ECO:0000256" key="9">
    <source>
        <dbReference type="ARBA" id="ARBA00023160"/>
    </source>
</evidence>
<sequence>MTASDTSRSRGTEPRTVVVTGLGATTPLGGDVASTWEGMLAGRSGVRAITEPWAEQLPVRIAGQVAVDPTEVMSRVEARKLDRSAQLALVATREAWADAGFTAPAGEDAALPDATRVTVAVGSGIGGVTTLLNQWDVLREKGARRMSPHTVPMLMPNSPSANVELEVGARGGAHSLVSACATGAENIGYAMEMIRSGRADVVVTGGTEAAIHPMPLGAFAAMMALSKRNDEPERASRPYDKGRDGFVMGEGAGILVLESKEHAEARGARIYAEIAGQGLSSDAHHIAQPEPTGRGIIQAVRAALADAGIPLEEVLHVNAHATSTELGDLAEIKALREVLGEHASRLVITATKSMTGHMLGATGAVENIATVLALYHRLVPPTINLEDRDNEVDLDVVVHEPRPLPAEGRISALNNSFGFGGHNVVIAVRSV</sequence>
<comment type="catalytic activity">
    <reaction evidence="13 14">
        <text>a fatty acyl-[ACP] + malonyl-[ACP] + H(+) = a 3-oxoacyl-[ACP] + holo-[ACP] + CO2</text>
        <dbReference type="Rhea" id="RHEA:22836"/>
        <dbReference type="Rhea" id="RHEA-COMP:9623"/>
        <dbReference type="Rhea" id="RHEA-COMP:9685"/>
        <dbReference type="Rhea" id="RHEA-COMP:9916"/>
        <dbReference type="Rhea" id="RHEA-COMP:14125"/>
        <dbReference type="ChEBI" id="CHEBI:15378"/>
        <dbReference type="ChEBI" id="CHEBI:16526"/>
        <dbReference type="ChEBI" id="CHEBI:64479"/>
        <dbReference type="ChEBI" id="CHEBI:78449"/>
        <dbReference type="ChEBI" id="CHEBI:78776"/>
        <dbReference type="ChEBI" id="CHEBI:138651"/>
    </reaction>
</comment>
<dbReference type="Pfam" id="PF02801">
    <property type="entry name" value="Ketoacyl-synt_C"/>
    <property type="match status" value="1"/>
</dbReference>
<evidence type="ECO:0000256" key="7">
    <source>
        <dbReference type="ARBA" id="ARBA00022832"/>
    </source>
</evidence>
<dbReference type="InterPro" id="IPR017568">
    <property type="entry name" value="3-oxoacyl-ACP_synth-2"/>
</dbReference>
<evidence type="ECO:0000256" key="1">
    <source>
        <dbReference type="ARBA" id="ARBA00005194"/>
    </source>
</evidence>
<dbReference type="NCBIfam" id="NF005589">
    <property type="entry name" value="PRK07314.1"/>
    <property type="match status" value="1"/>
</dbReference>
<evidence type="ECO:0000256" key="8">
    <source>
        <dbReference type="ARBA" id="ARBA00023098"/>
    </source>
</evidence>
<dbReference type="NCBIfam" id="TIGR03150">
    <property type="entry name" value="fabF"/>
    <property type="match status" value="1"/>
</dbReference>
<evidence type="ECO:0000256" key="14">
    <source>
        <dbReference type="PIRNR" id="PIRNR000447"/>
    </source>
</evidence>
<dbReference type="EMBL" id="JACBZD010000001">
    <property type="protein sequence ID" value="NYI06709.1"/>
    <property type="molecule type" value="Genomic_DNA"/>
</dbReference>
<protein>
    <recommendedName>
        <fullName evidence="4 14">3-oxoacyl-[acyl-carrier-protein] synthase 2</fullName>
        <ecNumber evidence="3 14">2.3.1.179</ecNumber>
    </recommendedName>
</protein>
<organism evidence="18 19">
    <name type="scientific">Allostreptomyces psammosilenae</name>
    <dbReference type="NCBI Taxonomy" id="1892865"/>
    <lineage>
        <taxon>Bacteria</taxon>
        <taxon>Bacillati</taxon>
        <taxon>Actinomycetota</taxon>
        <taxon>Actinomycetes</taxon>
        <taxon>Kitasatosporales</taxon>
        <taxon>Streptomycetaceae</taxon>
        <taxon>Allostreptomyces</taxon>
    </lineage>
</organism>
<evidence type="ECO:0000256" key="5">
    <source>
        <dbReference type="ARBA" id="ARBA00022516"/>
    </source>
</evidence>
<dbReference type="GO" id="GO:0004315">
    <property type="term" value="F:3-oxoacyl-[acyl-carrier-protein] synthase activity"/>
    <property type="evidence" value="ECO:0007669"/>
    <property type="project" value="UniProtKB-UniRule"/>
</dbReference>
<evidence type="ECO:0000256" key="6">
    <source>
        <dbReference type="ARBA" id="ARBA00022679"/>
    </source>
</evidence>
<dbReference type="CDD" id="cd00834">
    <property type="entry name" value="KAS_I_II"/>
    <property type="match status" value="1"/>
</dbReference>
<dbReference type="Proteomes" id="UP000567795">
    <property type="component" value="Unassembled WGS sequence"/>
</dbReference>
<proteinExistence type="inferred from homology"/>
<dbReference type="Pfam" id="PF00109">
    <property type="entry name" value="ketoacyl-synt"/>
    <property type="match status" value="1"/>
</dbReference>
<dbReference type="InterPro" id="IPR014031">
    <property type="entry name" value="Ketoacyl_synth_C"/>
</dbReference>
<dbReference type="PROSITE" id="PS00606">
    <property type="entry name" value="KS3_1"/>
    <property type="match status" value="1"/>
</dbReference>
<name>A0A852ZWX7_9ACTN</name>
<evidence type="ECO:0000313" key="18">
    <source>
        <dbReference type="EMBL" id="NYI06709.1"/>
    </source>
</evidence>
<dbReference type="FunFam" id="3.40.47.10:FF:000039">
    <property type="entry name" value="3-oxoacyl-[acyl-carrier-protein] synthase 2"/>
    <property type="match status" value="1"/>
</dbReference>
<dbReference type="SUPFAM" id="SSF53901">
    <property type="entry name" value="Thiolase-like"/>
    <property type="match status" value="2"/>
</dbReference>
<dbReference type="RefSeq" id="WP_312892662.1">
    <property type="nucleotide sequence ID" value="NZ_JACBZD010000001.1"/>
</dbReference>
<dbReference type="InterPro" id="IPR016039">
    <property type="entry name" value="Thiolase-like"/>
</dbReference>
<keyword evidence="6 14" id="KW-0808">Transferase</keyword>
<comment type="caution">
    <text evidence="18">The sequence shown here is derived from an EMBL/GenBank/DDBJ whole genome shotgun (WGS) entry which is preliminary data.</text>
</comment>
<dbReference type="PIRSF" id="PIRSF000447">
    <property type="entry name" value="KAS_II"/>
    <property type="match status" value="1"/>
</dbReference>
<dbReference type="InterPro" id="IPR000794">
    <property type="entry name" value="Beta-ketoacyl_synthase"/>
</dbReference>
<accession>A0A852ZWX7</accession>
<dbReference type="InterPro" id="IPR020841">
    <property type="entry name" value="PKS_Beta-ketoAc_synthase_dom"/>
</dbReference>
<dbReference type="Gene3D" id="3.40.47.10">
    <property type="match status" value="1"/>
</dbReference>
<dbReference type="EC" id="2.3.1.179" evidence="3 14"/>
<keyword evidence="19" id="KW-1185">Reference proteome</keyword>
<evidence type="ECO:0000256" key="2">
    <source>
        <dbReference type="ARBA" id="ARBA00008467"/>
    </source>
</evidence>
<feature type="domain" description="Ketosynthase family 3 (KS3)" evidence="17">
    <location>
        <begin position="14"/>
        <end position="430"/>
    </location>
</feature>